<evidence type="ECO:0000256" key="3">
    <source>
        <dbReference type="ARBA" id="ARBA00022741"/>
    </source>
</evidence>
<dbReference type="PROSITE" id="PS00211">
    <property type="entry name" value="ABC_TRANSPORTER_1"/>
    <property type="match status" value="2"/>
</dbReference>
<dbReference type="Gene3D" id="3.40.50.300">
    <property type="entry name" value="P-loop containing nucleotide triphosphate hydrolases"/>
    <property type="match status" value="2"/>
</dbReference>
<dbReference type="SMART" id="SM00382">
    <property type="entry name" value="AAA"/>
    <property type="match status" value="2"/>
</dbReference>
<keyword evidence="4 6" id="KW-0067">ATP-binding</keyword>
<comment type="similarity">
    <text evidence="1">Belongs to the ABC transporter superfamily.</text>
</comment>
<organism evidence="6 7">
    <name type="scientific">Protaetiibacter larvae</name>
    <dbReference type="NCBI Taxonomy" id="2592654"/>
    <lineage>
        <taxon>Bacteria</taxon>
        <taxon>Bacillati</taxon>
        <taxon>Actinomycetota</taxon>
        <taxon>Actinomycetes</taxon>
        <taxon>Micrococcales</taxon>
        <taxon>Microbacteriaceae</taxon>
        <taxon>Protaetiibacter</taxon>
    </lineage>
</organism>
<dbReference type="AlphaFoldDB" id="A0A5C1Y8A3"/>
<dbReference type="GO" id="GO:0005524">
    <property type="term" value="F:ATP binding"/>
    <property type="evidence" value="ECO:0007669"/>
    <property type="project" value="UniProtKB-KW"/>
</dbReference>
<accession>A0A5C1Y8A3</accession>
<dbReference type="Proteomes" id="UP000322159">
    <property type="component" value="Chromosome"/>
</dbReference>
<sequence length="548" mass="59179">MKGDLVPVLEIQGLGVSFSTPYGAVDVLRDVSLSVERGEIAAIVGESGSGKSTLIRSVTGTVADNGRVRADKLVLGGRDLLSLSRSGYSRIRGRDIGFIPQDAQLGLNPLVPVGRLAEEPLRRTGVSRVERRRRVLELFDAVGLPDPERVYRSHAHELSGGMCQRVLIAAAISTKPQLIIADEPTSALDVTIQKRILDLLVELRDQIGSSIVLVTHDLGIAEERADRLHVLNRGELVESGTAEEILRAPKDRYTQLLLSTSSVGRLVLRDLPRSDADPAETPAAAPRPHLRVEALSKAFGARRRHQATLAVSNVTFDVRRSTTLGIVGESGSGKTTLLRILAGLVSPYEGTAEVDTGASLAGIGSREGREYLARRAQVVYQGSYASLDPRFTVAQLIDEPLTGFRLGDRRARRARIAELLERVHLPQSASGKYSSELSGGQRQRVAIARALAGEPELLLADEPVSALDVTVQGQIIALLRELQSELDLTMVFVSHDLSVVSDIADDILVLLHGQQVDYGPSGRVLRDTSIPYVRELVDAIPGGRLSRA</sequence>
<feature type="domain" description="ABC transporter" evidence="5">
    <location>
        <begin position="290"/>
        <end position="537"/>
    </location>
</feature>
<keyword evidence="2" id="KW-0813">Transport</keyword>
<dbReference type="InterPro" id="IPR050319">
    <property type="entry name" value="ABC_transp_ATP-bind"/>
</dbReference>
<feature type="domain" description="ABC transporter" evidence="5">
    <location>
        <begin position="11"/>
        <end position="258"/>
    </location>
</feature>
<keyword evidence="3" id="KW-0547">Nucleotide-binding</keyword>
<dbReference type="InterPro" id="IPR027417">
    <property type="entry name" value="P-loop_NTPase"/>
</dbReference>
<dbReference type="Pfam" id="PF00005">
    <property type="entry name" value="ABC_tran"/>
    <property type="match status" value="2"/>
</dbReference>
<name>A0A5C1Y8A3_9MICO</name>
<dbReference type="InterPro" id="IPR003593">
    <property type="entry name" value="AAA+_ATPase"/>
</dbReference>
<protein>
    <submittedName>
        <fullName evidence="6">ABC transporter ATP-binding protein</fullName>
    </submittedName>
</protein>
<evidence type="ECO:0000313" key="6">
    <source>
        <dbReference type="EMBL" id="QEO09455.1"/>
    </source>
</evidence>
<dbReference type="InterPro" id="IPR017871">
    <property type="entry name" value="ABC_transporter-like_CS"/>
</dbReference>
<keyword evidence="7" id="KW-1185">Reference proteome</keyword>
<evidence type="ECO:0000313" key="7">
    <source>
        <dbReference type="Proteomes" id="UP000322159"/>
    </source>
</evidence>
<proteinExistence type="inferred from homology"/>
<dbReference type="KEGG" id="lyk:FLP23_05185"/>
<evidence type="ECO:0000256" key="1">
    <source>
        <dbReference type="ARBA" id="ARBA00005417"/>
    </source>
</evidence>
<reference evidence="6 7" key="1">
    <citation type="submission" date="2019-09" db="EMBL/GenBank/DDBJ databases">
        <title>Genome sequencing of strain KACC 19322.</title>
        <authorList>
            <person name="Heo J."/>
            <person name="Kim S.-J."/>
            <person name="Kim J.-S."/>
            <person name="Hong S.-B."/>
            <person name="Kwon S.-W."/>
        </authorList>
    </citation>
    <scope>NUCLEOTIDE SEQUENCE [LARGE SCALE GENOMIC DNA]</scope>
    <source>
        <strain evidence="6 7">KACC 19322</strain>
    </source>
</reference>
<dbReference type="PANTHER" id="PTHR43776:SF7">
    <property type="entry name" value="D,D-DIPEPTIDE TRANSPORT ATP-BINDING PROTEIN DDPF-RELATED"/>
    <property type="match status" value="1"/>
</dbReference>
<dbReference type="PANTHER" id="PTHR43776">
    <property type="entry name" value="TRANSPORT ATP-BINDING PROTEIN"/>
    <property type="match status" value="1"/>
</dbReference>
<gene>
    <name evidence="6" type="ORF">FLP23_05185</name>
</gene>
<dbReference type="OrthoDB" id="4008250at2"/>
<dbReference type="CDD" id="cd03257">
    <property type="entry name" value="ABC_NikE_OppD_transporters"/>
    <property type="match status" value="2"/>
</dbReference>
<dbReference type="EMBL" id="CP043504">
    <property type="protein sequence ID" value="QEO09455.1"/>
    <property type="molecule type" value="Genomic_DNA"/>
</dbReference>
<dbReference type="PROSITE" id="PS50893">
    <property type="entry name" value="ABC_TRANSPORTER_2"/>
    <property type="match status" value="2"/>
</dbReference>
<dbReference type="InterPro" id="IPR003439">
    <property type="entry name" value="ABC_transporter-like_ATP-bd"/>
</dbReference>
<dbReference type="SUPFAM" id="SSF52540">
    <property type="entry name" value="P-loop containing nucleoside triphosphate hydrolases"/>
    <property type="match status" value="2"/>
</dbReference>
<dbReference type="GO" id="GO:0016887">
    <property type="term" value="F:ATP hydrolysis activity"/>
    <property type="evidence" value="ECO:0007669"/>
    <property type="project" value="InterPro"/>
</dbReference>
<dbReference type="GO" id="GO:0055085">
    <property type="term" value="P:transmembrane transport"/>
    <property type="evidence" value="ECO:0007669"/>
    <property type="project" value="UniProtKB-ARBA"/>
</dbReference>
<evidence type="ECO:0000256" key="4">
    <source>
        <dbReference type="ARBA" id="ARBA00022840"/>
    </source>
</evidence>
<evidence type="ECO:0000259" key="5">
    <source>
        <dbReference type="PROSITE" id="PS50893"/>
    </source>
</evidence>
<evidence type="ECO:0000256" key="2">
    <source>
        <dbReference type="ARBA" id="ARBA00022448"/>
    </source>
</evidence>